<evidence type="ECO:0000313" key="3">
    <source>
        <dbReference type="EMBL" id="OAX81310.1"/>
    </source>
</evidence>
<feature type="region of interest" description="Disordered" evidence="2">
    <location>
        <begin position="313"/>
        <end position="332"/>
    </location>
</feature>
<feature type="region of interest" description="Disordered" evidence="2">
    <location>
        <begin position="1"/>
        <end position="183"/>
    </location>
</feature>
<protein>
    <submittedName>
        <fullName evidence="3">Uncharacterized protein</fullName>
    </submittedName>
</protein>
<comment type="caution">
    <text evidence="3">The sequence shown here is derived from an EMBL/GenBank/DDBJ whole genome shotgun (WGS) entry which is preliminary data.</text>
</comment>
<dbReference type="OrthoDB" id="2555519at2759"/>
<dbReference type="STRING" id="1658172.A0A1B7NX06"/>
<feature type="coiled-coil region" evidence="1">
    <location>
        <begin position="403"/>
        <end position="453"/>
    </location>
</feature>
<keyword evidence="4" id="KW-1185">Reference proteome</keyword>
<dbReference type="EMBL" id="LGUA01000501">
    <property type="protein sequence ID" value="OAX81310.1"/>
    <property type="molecule type" value="Genomic_DNA"/>
</dbReference>
<feature type="region of interest" description="Disordered" evidence="2">
    <location>
        <begin position="266"/>
        <end position="307"/>
    </location>
</feature>
<evidence type="ECO:0000256" key="1">
    <source>
        <dbReference type="SAM" id="Coils"/>
    </source>
</evidence>
<gene>
    <name evidence="3" type="ORF">ACJ72_04355</name>
</gene>
<feature type="compositionally biased region" description="Acidic residues" evidence="2">
    <location>
        <begin position="492"/>
        <end position="505"/>
    </location>
</feature>
<reference evidence="3 4" key="1">
    <citation type="submission" date="2015-07" db="EMBL/GenBank/DDBJ databases">
        <title>Emmonsia species relationships and genome sequence.</title>
        <authorList>
            <person name="Cuomo C.A."/>
            <person name="Schwartz I.S."/>
            <person name="Kenyon C."/>
            <person name="de Hoog G.S."/>
            <person name="Govender N.P."/>
            <person name="Botha A."/>
            <person name="Moreno L."/>
            <person name="de Vries M."/>
            <person name="Munoz J.F."/>
            <person name="Stielow J.B."/>
        </authorList>
    </citation>
    <scope>NUCLEOTIDE SEQUENCE [LARGE SCALE GENOMIC DNA]</scope>
    <source>
        <strain evidence="3 4">CBS 136260</strain>
    </source>
</reference>
<feature type="compositionally biased region" description="Basic and acidic residues" evidence="2">
    <location>
        <begin position="296"/>
        <end position="307"/>
    </location>
</feature>
<keyword evidence="1" id="KW-0175">Coiled coil</keyword>
<feature type="compositionally biased region" description="Polar residues" evidence="2">
    <location>
        <begin position="60"/>
        <end position="101"/>
    </location>
</feature>
<organism evidence="3 4">
    <name type="scientific">Emergomyces africanus</name>
    <dbReference type="NCBI Taxonomy" id="1955775"/>
    <lineage>
        <taxon>Eukaryota</taxon>
        <taxon>Fungi</taxon>
        <taxon>Dikarya</taxon>
        <taxon>Ascomycota</taxon>
        <taxon>Pezizomycotina</taxon>
        <taxon>Eurotiomycetes</taxon>
        <taxon>Eurotiomycetidae</taxon>
        <taxon>Onygenales</taxon>
        <taxon>Ajellomycetaceae</taxon>
        <taxon>Emergomyces</taxon>
    </lineage>
</organism>
<feature type="region of interest" description="Disordered" evidence="2">
    <location>
        <begin position="480"/>
        <end position="526"/>
    </location>
</feature>
<dbReference type="PANTHER" id="PTHR38701">
    <property type="entry name" value="CHROMOSOME 8, WHOLE GENOME SHOTGUN SEQUENCE"/>
    <property type="match status" value="1"/>
</dbReference>
<feature type="compositionally biased region" description="Low complexity" evidence="2">
    <location>
        <begin position="1"/>
        <end position="16"/>
    </location>
</feature>
<feature type="region of interest" description="Disordered" evidence="2">
    <location>
        <begin position="594"/>
        <end position="633"/>
    </location>
</feature>
<evidence type="ECO:0000313" key="4">
    <source>
        <dbReference type="Proteomes" id="UP000091918"/>
    </source>
</evidence>
<feature type="compositionally biased region" description="Polar residues" evidence="2">
    <location>
        <begin position="26"/>
        <end position="44"/>
    </location>
</feature>
<feature type="compositionally biased region" description="Polar residues" evidence="2">
    <location>
        <begin position="315"/>
        <end position="329"/>
    </location>
</feature>
<dbReference type="AlphaFoldDB" id="A0A1B7NX06"/>
<proteinExistence type="predicted"/>
<dbReference type="Proteomes" id="UP000091918">
    <property type="component" value="Unassembled WGS sequence"/>
</dbReference>
<name>A0A1B7NX06_9EURO</name>
<dbReference type="PANTHER" id="PTHR38701:SF1">
    <property type="entry name" value="UP-REGULATED DURING SEPTATION PROTEIN 1 DOMAIN-CONTAINING PROTEIN"/>
    <property type="match status" value="1"/>
</dbReference>
<accession>A0A1B7NX06</accession>
<feature type="compositionally biased region" description="Polar residues" evidence="2">
    <location>
        <begin position="163"/>
        <end position="172"/>
    </location>
</feature>
<feature type="compositionally biased region" description="Polar residues" evidence="2">
    <location>
        <begin position="506"/>
        <end position="521"/>
    </location>
</feature>
<sequence length="633" mass="69231">MRDQLLSLPLPSKPQLCAAEMAPENHPTSQQAKPFTPTMSTTPFRATKHPLTPKLAGYSPTRTTRKTAYTESIQQQRNAFSHPASSTSTPRPSIFSANVSPRSGLPLSRRDGNFSPAEGSPASQHVLRQAINAVPQPASPPLNQNPKRDSPALSTARAARAKSVTNETQLLPPTSRPDSLCGSSATSSMFFHADDTRSPPSTSHIETLPECLQKSSATNFLYADGTATSDNCHWEAPRLATPSDKPPRLSSLRQLDVIVQPRRKQSYTLATLPKDSHIPRHGRTPTSLHPSPALELDGKQDQQSHHQHDILSFASIESPSHENFSSVDTSEYEKRQKQDLVANIGGFPYLASSDHQSLPNGTLGDPSARVVSGCSSGSLDSTFTSLTGRQSPVKEDTPRNAEIDKMNELASNARRERKVLDLEISNSSLLAINRTLEREMRKQSAELRRYRRLARYGRLPMTDSVLSMLGRQALSIVSETDDGSSDISLMENSEDDLSDSSDDESATSQGGTLNQNVTTQCDSKRRTEEEKQFILDMTRHQQLLIDSQRLNQSIKRCLGWTDRLIQEGKNALDYHVHVSDIDIGGRVLAPDEIEGETQGGRGLLSPTPGISELSSLPKAGYLSPSDISLPEPA</sequence>
<evidence type="ECO:0000256" key="2">
    <source>
        <dbReference type="SAM" id="MobiDB-lite"/>
    </source>
</evidence>